<dbReference type="Proteomes" id="UP000183843">
    <property type="component" value="Unassembled WGS sequence"/>
</dbReference>
<accession>A0A1I0VSB4</accession>
<dbReference type="EMBL" id="FOJX01000001">
    <property type="protein sequence ID" value="SFA79118.1"/>
    <property type="molecule type" value="Genomic_DNA"/>
</dbReference>
<dbReference type="InterPro" id="IPR038287">
    <property type="entry name" value="Cse2_sf"/>
</dbReference>
<dbReference type="AlphaFoldDB" id="A0A1I0VSB4"/>
<reference evidence="1 2" key="1">
    <citation type="submission" date="2016-10" db="EMBL/GenBank/DDBJ databases">
        <authorList>
            <person name="de Groot N.N."/>
        </authorList>
    </citation>
    <scope>NUCLEOTIDE SEQUENCE [LARGE SCALE GENOMIC DNA]</scope>
    <source>
        <strain evidence="1 2">L14</strain>
    </source>
</reference>
<organism evidence="1 2">
    <name type="scientific">Selenomonas ruminantium</name>
    <dbReference type="NCBI Taxonomy" id="971"/>
    <lineage>
        <taxon>Bacteria</taxon>
        <taxon>Bacillati</taxon>
        <taxon>Bacillota</taxon>
        <taxon>Negativicutes</taxon>
        <taxon>Selenomonadales</taxon>
        <taxon>Selenomonadaceae</taxon>
        <taxon>Selenomonas</taxon>
    </lineage>
</organism>
<evidence type="ECO:0000313" key="1">
    <source>
        <dbReference type="EMBL" id="SFA79118.1"/>
    </source>
</evidence>
<protein>
    <submittedName>
        <fullName evidence="1">CRISPR type I-E/ECOLI-associated protein CasB/Cse2</fullName>
    </submittedName>
</protein>
<dbReference type="Pfam" id="PF09485">
    <property type="entry name" value="CRISPR_Cse2"/>
    <property type="match status" value="1"/>
</dbReference>
<proteinExistence type="predicted"/>
<evidence type="ECO:0000313" key="2">
    <source>
        <dbReference type="Proteomes" id="UP000183843"/>
    </source>
</evidence>
<name>A0A1I0VSB4_SELRU</name>
<dbReference type="RefSeq" id="WP_074813127.1">
    <property type="nucleotide sequence ID" value="NZ_FOJX01000001.1"/>
</dbReference>
<dbReference type="NCBIfam" id="TIGR02548">
    <property type="entry name" value="casB_cse2"/>
    <property type="match status" value="1"/>
</dbReference>
<dbReference type="InterPro" id="IPR013382">
    <property type="entry name" value="CRISPR-assoc_prot_Cse2"/>
</dbReference>
<gene>
    <name evidence="1" type="ORF">SAMN05216587_101896</name>
</gene>
<sequence>MNEKEQIIADWIAAAQKTLANDKGARTALRRVAGTKFAVANGGALAEFYKLPSLPAYLEEPAFETICIMCLWEAREWEKGVPFIQAASKALTAETKENFGKKLKAILDLPIDEDGYFLTKLYRMIKLVKSKGVIIDAAQLMYDLLYWEHEKRFVQRRWVKEFYQNNHDIESEGETHNAD</sequence>
<dbReference type="Gene3D" id="1.10.520.40">
    <property type="entry name" value="CRISPR-associated protein Cse2"/>
    <property type="match status" value="1"/>
</dbReference>